<name>A0ABU5QSY7_9BACT</name>
<reference evidence="2 3" key="1">
    <citation type="submission" date="2023-12" db="EMBL/GenBank/DDBJ databases">
        <title>Novel species of the genus Arcicella isolated from rivers.</title>
        <authorList>
            <person name="Lu H."/>
        </authorList>
    </citation>
    <scope>NUCLEOTIDE SEQUENCE [LARGE SCALE GENOMIC DNA]</scope>
    <source>
        <strain evidence="2 3">LMG 21963</strain>
    </source>
</reference>
<dbReference type="RefSeq" id="WP_323252518.1">
    <property type="nucleotide sequence ID" value="NZ_JAYFUL010000048.1"/>
</dbReference>
<dbReference type="Proteomes" id="UP001304671">
    <property type="component" value="Unassembled WGS sequence"/>
</dbReference>
<accession>A0ABU5QSY7</accession>
<evidence type="ECO:0000313" key="2">
    <source>
        <dbReference type="EMBL" id="MEA5260213.1"/>
    </source>
</evidence>
<gene>
    <name evidence="2" type="ORF">VB264_20610</name>
</gene>
<evidence type="ECO:0000313" key="3">
    <source>
        <dbReference type="Proteomes" id="UP001304671"/>
    </source>
</evidence>
<keyword evidence="1" id="KW-0472">Membrane</keyword>
<organism evidence="2 3">
    <name type="scientific">Arcicella aquatica</name>
    <dbReference type="NCBI Taxonomy" id="217141"/>
    <lineage>
        <taxon>Bacteria</taxon>
        <taxon>Pseudomonadati</taxon>
        <taxon>Bacteroidota</taxon>
        <taxon>Cytophagia</taxon>
        <taxon>Cytophagales</taxon>
        <taxon>Flectobacillaceae</taxon>
        <taxon>Arcicella</taxon>
    </lineage>
</organism>
<dbReference type="EMBL" id="JAYFUL010000048">
    <property type="protein sequence ID" value="MEA5260213.1"/>
    <property type="molecule type" value="Genomic_DNA"/>
</dbReference>
<keyword evidence="1" id="KW-1133">Transmembrane helix</keyword>
<evidence type="ECO:0008006" key="4">
    <source>
        <dbReference type="Google" id="ProtNLM"/>
    </source>
</evidence>
<sequence length="104" mass="11417">MKKLKSYILITMVLVMVMPFTLKAEVAEPEKAVTEKVASTAASTLINRLEEIKAMDKSNMSSVEKKALRKEVRSIKKSLKEVGGGVYLSVGAIIIIVLLLILLL</sequence>
<evidence type="ECO:0000256" key="1">
    <source>
        <dbReference type="SAM" id="Phobius"/>
    </source>
</evidence>
<comment type="caution">
    <text evidence="2">The sequence shown here is derived from an EMBL/GenBank/DDBJ whole genome shotgun (WGS) entry which is preliminary data.</text>
</comment>
<keyword evidence="3" id="KW-1185">Reference proteome</keyword>
<keyword evidence="1" id="KW-0812">Transmembrane</keyword>
<feature type="transmembrane region" description="Helical" evidence="1">
    <location>
        <begin position="82"/>
        <end position="103"/>
    </location>
</feature>
<protein>
    <recommendedName>
        <fullName evidence="4">Seryl-tRNA synthetase</fullName>
    </recommendedName>
</protein>
<proteinExistence type="predicted"/>